<feature type="transmembrane region" description="Helical" evidence="2">
    <location>
        <begin position="44"/>
        <end position="63"/>
    </location>
</feature>
<reference evidence="3 4" key="1">
    <citation type="submission" date="2020-08" db="EMBL/GenBank/DDBJ databases">
        <title>Whole genome shotgun sequence of Actinoplanes ianthinogenes NBRC 13996.</title>
        <authorList>
            <person name="Komaki H."/>
            <person name="Tamura T."/>
        </authorList>
    </citation>
    <scope>NUCLEOTIDE SEQUENCE [LARGE SCALE GENOMIC DNA]</scope>
    <source>
        <strain evidence="3 4">NBRC 13996</strain>
    </source>
</reference>
<feature type="transmembrane region" description="Helical" evidence="2">
    <location>
        <begin position="78"/>
        <end position="99"/>
    </location>
</feature>
<protein>
    <submittedName>
        <fullName evidence="3">Uncharacterized protein</fullName>
    </submittedName>
</protein>
<dbReference type="EMBL" id="AP023356">
    <property type="protein sequence ID" value="BCJ48200.1"/>
    <property type="molecule type" value="Genomic_DNA"/>
</dbReference>
<evidence type="ECO:0000256" key="2">
    <source>
        <dbReference type="SAM" id="Phobius"/>
    </source>
</evidence>
<evidence type="ECO:0000313" key="4">
    <source>
        <dbReference type="Proteomes" id="UP000676967"/>
    </source>
</evidence>
<dbReference type="RefSeq" id="WP_189330512.1">
    <property type="nucleotide sequence ID" value="NZ_AP023356.1"/>
</dbReference>
<feature type="transmembrane region" description="Helical" evidence="2">
    <location>
        <begin position="6"/>
        <end position="32"/>
    </location>
</feature>
<feature type="compositionally biased region" description="Acidic residues" evidence="1">
    <location>
        <begin position="113"/>
        <end position="126"/>
    </location>
</feature>
<sequence>MIMADAGAAYMFVMLGAWLFFMPFVMIGLGLVSGSASSARTRRLGVIVSVLVMTWFVASFAISKWRGFDDEYFWADEVNGSLCALGWLLVPWLVTLLLAGRSRRRAGRPAPVPDDEIPVVPDDELP</sequence>
<gene>
    <name evidence="3" type="ORF">Aiant_88570</name>
</gene>
<keyword evidence="2" id="KW-1133">Transmembrane helix</keyword>
<organism evidence="3 4">
    <name type="scientific">Actinoplanes ianthinogenes</name>
    <dbReference type="NCBI Taxonomy" id="122358"/>
    <lineage>
        <taxon>Bacteria</taxon>
        <taxon>Bacillati</taxon>
        <taxon>Actinomycetota</taxon>
        <taxon>Actinomycetes</taxon>
        <taxon>Micromonosporales</taxon>
        <taxon>Micromonosporaceae</taxon>
        <taxon>Actinoplanes</taxon>
    </lineage>
</organism>
<keyword evidence="2" id="KW-0472">Membrane</keyword>
<feature type="region of interest" description="Disordered" evidence="1">
    <location>
        <begin position="103"/>
        <end position="126"/>
    </location>
</feature>
<name>A0ABM7M9B1_9ACTN</name>
<accession>A0ABM7M9B1</accession>
<proteinExistence type="predicted"/>
<evidence type="ECO:0000256" key="1">
    <source>
        <dbReference type="SAM" id="MobiDB-lite"/>
    </source>
</evidence>
<evidence type="ECO:0000313" key="3">
    <source>
        <dbReference type="EMBL" id="BCJ48200.1"/>
    </source>
</evidence>
<keyword evidence="2" id="KW-0812">Transmembrane</keyword>
<keyword evidence="4" id="KW-1185">Reference proteome</keyword>
<dbReference type="Proteomes" id="UP000676967">
    <property type="component" value="Chromosome"/>
</dbReference>